<reference evidence="2" key="1">
    <citation type="journal article" date="2016" name="Int. J. Mol. Sci.">
        <title>Comparative genomics of the extreme acidophile Acidithiobacillus thiooxidans reveals intraspecific divergence and niche adaptation.</title>
        <authorList>
            <person name="Zhang X."/>
            <person name="Feng X."/>
            <person name="Tao J."/>
            <person name="Ma L."/>
            <person name="Xiao Y."/>
            <person name="Liang Y."/>
            <person name="Liu X."/>
            <person name="Yin H."/>
        </authorList>
    </citation>
    <scope>NUCLEOTIDE SEQUENCE [LARGE SCALE GENOMIC DNA]</scope>
    <source>
        <strain evidence="2">DXS-W</strain>
    </source>
</reference>
<proteinExistence type="predicted"/>
<accession>A0A1C2HYK5</accession>
<feature type="region of interest" description="Disordered" evidence="1">
    <location>
        <begin position="450"/>
        <end position="524"/>
    </location>
</feature>
<evidence type="ECO:0000256" key="1">
    <source>
        <dbReference type="SAM" id="MobiDB-lite"/>
    </source>
</evidence>
<comment type="caution">
    <text evidence="2">The sequence shown here is derived from an EMBL/GenBank/DDBJ whole genome shotgun (WGS) entry which is preliminary data.</text>
</comment>
<dbReference type="CDD" id="cd16430">
    <property type="entry name" value="TraB"/>
    <property type="match status" value="1"/>
</dbReference>
<name>A0A1C2HYK5_ACITH</name>
<keyword evidence="3" id="KW-1185">Reference proteome</keyword>
<organism evidence="2 3">
    <name type="scientific">Acidithiobacillus thiooxidans</name>
    <name type="common">Thiobacillus thiooxidans</name>
    <dbReference type="NCBI Taxonomy" id="930"/>
    <lineage>
        <taxon>Bacteria</taxon>
        <taxon>Pseudomonadati</taxon>
        <taxon>Pseudomonadota</taxon>
        <taxon>Acidithiobacillia</taxon>
        <taxon>Acidithiobacillales</taxon>
        <taxon>Acidithiobacillaceae</taxon>
        <taxon>Acidithiobacillus</taxon>
    </lineage>
</organism>
<dbReference type="EMBL" id="LWRY01000247">
    <property type="protein sequence ID" value="OCX68822.1"/>
    <property type="molecule type" value="Genomic_DNA"/>
</dbReference>
<dbReference type="InterPro" id="IPR005498">
    <property type="entry name" value="T4SS_VirB10/TraB/TrbI"/>
</dbReference>
<feature type="compositionally biased region" description="Polar residues" evidence="1">
    <location>
        <begin position="514"/>
        <end position="524"/>
    </location>
</feature>
<gene>
    <name evidence="2" type="ORF">A6M23_17025</name>
</gene>
<dbReference type="Proteomes" id="UP000095008">
    <property type="component" value="Unassembled WGS sequence"/>
</dbReference>
<dbReference type="AlphaFoldDB" id="A0A1C2HYK5"/>
<sequence length="524" mass="54797">MVDPRDKLKLWWKTKSPESKQKLKFAGLAAGVIGAVVLGGQLAGTGNNTHTNAELKKAEAIKSSVLLESPASQGPATMQAEIDNLTSQIKKLTKITAAENGLTKKQESDLSGHISKSLLEKLKAEHAQEPNGAVAPNPQIQQLENNIAALQNQISTMRQQPRTQTVYHPAKSWAPAASIVELGQKPARNSMNNVPTSTAPNAPGVPGAPKAPKTLETVSTATPRKLSQITNAVKVKSKKGVYLPAGTILTGVTLNGLQAGTGPQAKTNPQIVDIRVKKRAILPNGIRVNLENCMAIASGYGSIANHRVYMRTNELSCVARGGKVVSAPIHAYIVGSDGMVGVSGKVVSHQGPVILKSLLAGIFSGLGQAAQPTSVEGLNLNPTNGSSAGFQSFSPSYLGESALAGGISTPAGMISKFYLNEAEQMLPVIQINPAVSVSMILESGVRVHTDGESKSELEQAQYQSAESLNNSPGQAPAPSTSPYGESSPYSGAGQSPAVANSFPNRETVEREDQAGQQPNLEGQP</sequence>
<dbReference type="Pfam" id="PF03743">
    <property type="entry name" value="TrbI"/>
    <property type="match status" value="1"/>
</dbReference>
<protein>
    <submittedName>
        <fullName evidence="2">Conjugal transfer protein</fullName>
    </submittedName>
</protein>
<feature type="compositionally biased region" description="Polar residues" evidence="1">
    <location>
        <begin position="458"/>
        <end position="504"/>
    </location>
</feature>
<evidence type="ECO:0000313" key="2">
    <source>
        <dbReference type="EMBL" id="OCX68822.1"/>
    </source>
</evidence>
<dbReference type="OrthoDB" id="15544at2"/>
<evidence type="ECO:0000313" key="3">
    <source>
        <dbReference type="Proteomes" id="UP000095008"/>
    </source>
</evidence>
<dbReference type="RefSeq" id="WP_065974545.1">
    <property type="nucleotide sequence ID" value="NZ_LWRY01000247.1"/>
</dbReference>